<sequence>MFLVIAVPPQRPSHATSAVRKATFPGIALRRVTLRVVAQATAVEVVLAPLSAISVARSDILLVGVLRQLLEEETTARSVVDLKRLGAFPFVVGRSWLTYIVCSLLAILAAV</sequence>
<dbReference type="HOGENOM" id="CLU_2158735_0_0_1"/>
<evidence type="ECO:0000313" key="2">
    <source>
        <dbReference type="Proteomes" id="UP000053424"/>
    </source>
</evidence>
<dbReference type="EMBL" id="KN831805">
    <property type="protein sequence ID" value="KIM36441.1"/>
    <property type="molecule type" value="Genomic_DNA"/>
</dbReference>
<organism evidence="1 2">
    <name type="scientific">Hebeloma cylindrosporum</name>
    <dbReference type="NCBI Taxonomy" id="76867"/>
    <lineage>
        <taxon>Eukaryota</taxon>
        <taxon>Fungi</taxon>
        <taxon>Dikarya</taxon>
        <taxon>Basidiomycota</taxon>
        <taxon>Agaricomycotina</taxon>
        <taxon>Agaricomycetes</taxon>
        <taxon>Agaricomycetidae</taxon>
        <taxon>Agaricales</taxon>
        <taxon>Agaricineae</taxon>
        <taxon>Hymenogastraceae</taxon>
        <taxon>Hebeloma</taxon>
    </lineage>
</organism>
<evidence type="ECO:0000313" key="1">
    <source>
        <dbReference type="EMBL" id="KIM36441.1"/>
    </source>
</evidence>
<reference evidence="2" key="2">
    <citation type="submission" date="2015-01" db="EMBL/GenBank/DDBJ databases">
        <title>Evolutionary Origins and Diversification of the Mycorrhizal Mutualists.</title>
        <authorList>
            <consortium name="DOE Joint Genome Institute"/>
            <consortium name="Mycorrhizal Genomics Consortium"/>
            <person name="Kohler A."/>
            <person name="Kuo A."/>
            <person name="Nagy L.G."/>
            <person name="Floudas D."/>
            <person name="Copeland A."/>
            <person name="Barry K.W."/>
            <person name="Cichocki N."/>
            <person name="Veneault-Fourrey C."/>
            <person name="LaButti K."/>
            <person name="Lindquist E.A."/>
            <person name="Lipzen A."/>
            <person name="Lundell T."/>
            <person name="Morin E."/>
            <person name="Murat C."/>
            <person name="Riley R."/>
            <person name="Ohm R."/>
            <person name="Sun H."/>
            <person name="Tunlid A."/>
            <person name="Henrissat B."/>
            <person name="Grigoriev I.V."/>
            <person name="Hibbett D.S."/>
            <person name="Martin F."/>
        </authorList>
    </citation>
    <scope>NUCLEOTIDE SEQUENCE [LARGE SCALE GENOMIC DNA]</scope>
    <source>
        <strain evidence="2">h7</strain>
    </source>
</reference>
<keyword evidence="2" id="KW-1185">Reference proteome</keyword>
<reference evidence="1 2" key="1">
    <citation type="submission" date="2014-04" db="EMBL/GenBank/DDBJ databases">
        <authorList>
            <consortium name="DOE Joint Genome Institute"/>
            <person name="Kuo A."/>
            <person name="Gay G."/>
            <person name="Dore J."/>
            <person name="Kohler A."/>
            <person name="Nagy L.G."/>
            <person name="Floudas D."/>
            <person name="Copeland A."/>
            <person name="Barry K.W."/>
            <person name="Cichocki N."/>
            <person name="Veneault-Fourrey C."/>
            <person name="LaButti K."/>
            <person name="Lindquist E.A."/>
            <person name="Lipzen A."/>
            <person name="Lundell T."/>
            <person name="Morin E."/>
            <person name="Murat C."/>
            <person name="Sun H."/>
            <person name="Tunlid A."/>
            <person name="Henrissat B."/>
            <person name="Grigoriev I.V."/>
            <person name="Hibbett D.S."/>
            <person name="Martin F."/>
            <person name="Nordberg H.P."/>
            <person name="Cantor M.N."/>
            <person name="Hua S.X."/>
        </authorList>
    </citation>
    <scope>NUCLEOTIDE SEQUENCE [LARGE SCALE GENOMIC DNA]</scope>
    <source>
        <strain evidence="2">h7</strain>
    </source>
</reference>
<dbReference type="Proteomes" id="UP000053424">
    <property type="component" value="Unassembled WGS sequence"/>
</dbReference>
<gene>
    <name evidence="1" type="ORF">M413DRAFT_290162</name>
</gene>
<accession>A0A0C3BYB9</accession>
<dbReference type="AlphaFoldDB" id="A0A0C3BYB9"/>
<name>A0A0C3BYB9_HEBCY</name>
<proteinExistence type="predicted"/>
<protein>
    <submittedName>
        <fullName evidence="1">Uncharacterized protein</fullName>
    </submittedName>
</protein>